<name>A0A645IWU7_9ZZZZ</name>
<sequence>MNQTGRFHAADKDQGTNNDPKYMAKGIPRTMPKFLGQFCRAHTGHGKRTKYPNNHCMGNRKLAKSRDNFHAAEHQDYNRNQRYKRFENIDLKGLGMDFHFRRQLITLMLVTQTGNGP</sequence>
<reference evidence="2" key="1">
    <citation type="submission" date="2019-08" db="EMBL/GenBank/DDBJ databases">
        <authorList>
            <person name="Kucharzyk K."/>
            <person name="Murdoch R.W."/>
            <person name="Higgins S."/>
            <person name="Loffler F."/>
        </authorList>
    </citation>
    <scope>NUCLEOTIDE SEQUENCE</scope>
</reference>
<feature type="region of interest" description="Disordered" evidence="1">
    <location>
        <begin position="1"/>
        <end position="25"/>
    </location>
</feature>
<proteinExistence type="predicted"/>
<comment type="caution">
    <text evidence="2">The sequence shown here is derived from an EMBL/GenBank/DDBJ whole genome shotgun (WGS) entry which is preliminary data.</text>
</comment>
<evidence type="ECO:0000256" key="1">
    <source>
        <dbReference type="SAM" id="MobiDB-lite"/>
    </source>
</evidence>
<accession>A0A645IWU7</accession>
<gene>
    <name evidence="2" type="ORF">SDC9_203301</name>
</gene>
<organism evidence="2">
    <name type="scientific">bioreactor metagenome</name>
    <dbReference type="NCBI Taxonomy" id="1076179"/>
    <lineage>
        <taxon>unclassified sequences</taxon>
        <taxon>metagenomes</taxon>
        <taxon>ecological metagenomes</taxon>
    </lineage>
</organism>
<protein>
    <submittedName>
        <fullName evidence="2">Uncharacterized protein</fullName>
    </submittedName>
</protein>
<evidence type="ECO:0000313" key="2">
    <source>
        <dbReference type="EMBL" id="MPN55617.1"/>
    </source>
</evidence>
<dbReference type="AlphaFoldDB" id="A0A645IWU7"/>
<dbReference type="EMBL" id="VSSQ01125081">
    <property type="protein sequence ID" value="MPN55617.1"/>
    <property type="molecule type" value="Genomic_DNA"/>
</dbReference>